<dbReference type="Proteomes" id="UP000324748">
    <property type="component" value="Unassembled WGS sequence"/>
</dbReference>
<comment type="caution">
    <text evidence="2">The sequence shown here is derived from an EMBL/GenBank/DDBJ whole genome shotgun (WGS) entry which is preliminary data.</text>
</comment>
<organism evidence="2 3">
    <name type="scientific">Puccinia graminis f. sp. tritici</name>
    <dbReference type="NCBI Taxonomy" id="56615"/>
    <lineage>
        <taxon>Eukaryota</taxon>
        <taxon>Fungi</taxon>
        <taxon>Dikarya</taxon>
        <taxon>Basidiomycota</taxon>
        <taxon>Pucciniomycotina</taxon>
        <taxon>Pucciniomycetes</taxon>
        <taxon>Pucciniales</taxon>
        <taxon>Pucciniaceae</taxon>
        <taxon>Puccinia</taxon>
    </lineage>
</organism>
<dbReference type="AlphaFoldDB" id="A0A5B0QY02"/>
<keyword evidence="3" id="KW-1185">Reference proteome</keyword>
<feature type="compositionally biased region" description="Acidic residues" evidence="1">
    <location>
        <begin position="79"/>
        <end position="90"/>
    </location>
</feature>
<dbReference type="OrthoDB" id="2511998at2759"/>
<dbReference type="EMBL" id="VSWC01000002">
    <property type="protein sequence ID" value="KAA1118191.1"/>
    <property type="molecule type" value="Genomic_DNA"/>
</dbReference>
<evidence type="ECO:0000313" key="3">
    <source>
        <dbReference type="Proteomes" id="UP000324748"/>
    </source>
</evidence>
<dbReference type="PANTHER" id="PTHR47501:SF5">
    <property type="entry name" value="HAT C-TERMINAL DIMERISATION DOMAIN-CONTAINING PROTEIN"/>
    <property type="match status" value="1"/>
</dbReference>
<sequence>MTKELSRLIEKHDDTFWNNNVNHQRCFCHVLALILGAGLAAVKLSSAEGPTSKKPENFPTLETISEEGELFEDGVQVSEAEEEIDPDDVPASDSDSGSEGVENTR</sequence>
<name>A0A5B0QY02_PUCGR</name>
<evidence type="ECO:0000256" key="1">
    <source>
        <dbReference type="SAM" id="MobiDB-lite"/>
    </source>
</evidence>
<gene>
    <name evidence="2" type="ORF">PGT21_033184</name>
</gene>
<protein>
    <submittedName>
        <fullName evidence="2">Uncharacterized protein</fullName>
    </submittedName>
</protein>
<dbReference type="PANTHER" id="PTHR47501">
    <property type="entry name" value="TRANSPOSASE-RELATED"/>
    <property type="match status" value="1"/>
</dbReference>
<feature type="region of interest" description="Disordered" evidence="1">
    <location>
        <begin position="66"/>
        <end position="105"/>
    </location>
</feature>
<accession>A0A5B0QY02</accession>
<proteinExistence type="predicted"/>
<evidence type="ECO:0000313" key="2">
    <source>
        <dbReference type="EMBL" id="KAA1118191.1"/>
    </source>
</evidence>
<reference evidence="2 3" key="1">
    <citation type="submission" date="2019-05" db="EMBL/GenBank/DDBJ databases">
        <title>Emergence of the Ug99 lineage of the wheat stem rust pathogen through somatic hybridization.</title>
        <authorList>
            <person name="Li F."/>
            <person name="Upadhyaya N.M."/>
            <person name="Sperschneider J."/>
            <person name="Matny O."/>
            <person name="Nguyen-Phuc H."/>
            <person name="Mago R."/>
            <person name="Raley C."/>
            <person name="Miller M.E."/>
            <person name="Silverstein K.A.T."/>
            <person name="Henningsen E."/>
            <person name="Hirsch C.D."/>
            <person name="Visser B."/>
            <person name="Pretorius Z.A."/>
            <person name="Steffenson B.J."/>
            <person name="Schwessinger B."/>
            <person name="Dodds P.N."/>
            <person name="Figueroa M."/>
        </authorList>
    </citation>
    <scope>NUCLEOTIDE SEQUENCE [LARGE SCALE GENOMIC DNA]</scope>
    <source>
        <strain evidence="2">21-0</strain>
    </source>
</reference>